<protein>
    <recommendedName>
        <fullName evidence="4">Protein NnrT</fullName>
    </recommendedName>
</protein>
<dbReference type="Proteomes" id="UP000549457">
    <property type="component" value="Unassembled WGS sequence"/>
</dbReference>
<feature type="transmembrane region" description="Helical" evidence="1">
    <location>
        <begin position="33"/>
        <end position="54"/>
    </location>
</feature>
<keyword evidence="1" id="KW-0812">Transmembrane</keyword>
<evidence type="ECO:0008006" key="4">
    <source>
        <dbReference type="Google" id="ProtNLM"/>
    </source>
</evidence>
<evidence type="ECO:0000256" key="1">
    <source>
        <dbReference type="SAM" id="Phobius"/>
    </source>
</evidence>
<keyword evidence="3" id="KW-1185">Reference proteome</keyword>
<accession>A0A840SYH9</accession>
<name>A0A840SYH9_9RHOB</name>
<keyword evidence="1" id="KW-1133">Transmembrane helix</keyword>
<reference evidence="2 3" key="1">
    <citation type="submission" date="2020-08" db="EMBL/GenBank/DDBJ databases">
        <title>Genomic Encyclopedia of Type Strains, Phase IV (KMG-IV): sequencing the most valuable type-strain genomes for metagenomic binning, comparative biology and taxonomic classification.</title>
        <authorList>
            <person name="Goeker M."/>
        </authorList>
    </citation>
    <scope>NUCLEOTIDE SEQUENCE [LARGE SCALE GENOMIC DNA]</scope>
    <source>
        <strain evidence="2 3">DSM 101730</strain>
    </source>
</reference>
<comment type="caution">
    <text evidence="2">The sequence shown here is derived from an EMBL/GenBank/DDBJ whole genome shotgun (WGS) entry which is preliminary data.</text>
</comment>
<dbReference type="RefSeq" id="WP_184154765.1">
    <property type="nucleotide sequence ID" value="NZ_JACHFM010000006.1"/>
</dbReference>
<dbReference type="EMBL" id="JACHFM010000006">
    <property type="protein sequence ID" value="MBB5224263.1"/>
    <property type="molecule type" value="Genomic_DNA"/>
</dbReference>
<proteinExistence type="predicted"/>
<organism evidence="2 3">
    <name type="scientific">Amaricoccus macauensis</name>
    <dbReference type="NCBI Taxonomy" id="57001"/>
    <lineage>
        <taxon>Bacteria</taxon>
        <taxon>Pseudomonadati</taxon>
        <taxon>Pseudomonadota</taxon>
        <taxon>Alphaproteobacteria</taxon>
        <taxon>Rhodobacterales</taxon>
        <taxon>Paracoccaceae</taxon>
        <taxon>Amaricoccus</taxon>
    </lineage>
</organism>
<keyword evidence="1" id="KW-0472">Membrane</keyword>
<dbReference type="AlphaFoldDB" id="A0A840SYH9"/>
<sequence>MRRLLTLLVVLPGPVLAEAFERPVPQGETGAAAVSYALAAVGLVVTLAAAQWLISRR</sequence>
<evidence type="ECO:0000313" key="3">
    <source>
        <dbReference type="Proteomes" id="UP000549457"/>
    </source>
</evidence>
<gene>
    <name evidence="2" type="ORF">HNP73_004232</name>
</gene>
<evidence type="ECO:0000313" key="2">
    <source>
        <dbReference type="EMBL" id="MBB5224263.1"/>
    </source>
</evidence>